<protein>
    <submittedName>
        <fullName evidence="2">Uncharacterized protein</fullName>
    </submittedName>
</protein>
<reference evidence="2" key="1">
    <citation type="submission" date="2022-08" db="EMBL/GenBank/DDBJ databases">
        <title>Draft genome sequencing of Roseisolibacter agri AW1220.</title>
        <authorList>
            <person name="Tobiishi Y."/>
            <person name="Tonouchi A."/>
        </authorList>
    </citation>
    <scope>NUCLEOTIDE SEQUENCE</scope>
    <source>
        <strain evidence="2">AW1220</strain>
    </source>
</reference>
<dbReference type="RefSeq" id="WP_284352710.1">
    <property type="nucleotide sequence ID" value="NZ_BRXS01000008.1"/>
</dbReference>
<keyword evidence="1" id="KW-0732">Signal</keyword>
<keyword evidence="3" id="KW-1185">Reference proteome</keyword>
<dbReference type="AlphaFoldDB" id="A0AA37Q8N4"/>
<name>A0AA37Q8N4_9BACT</name>
<evidence type="ECO:0000313" key="2">
    <source>
        <dbReference type="EMBL" id="GLC28314.1"/>
    </source>
</evidence>
<dbReference type="Proteomes" id="UP001161325">
    <property type="component" value="Unassembled WGS sequence"/>
</dbReference>
<evidence type="ECO:0000313" key="3">
    <source>
        <dbReference type="Proteomes" id="UP001161325"/>
    </source>
</evidence>
<feature type="chain" id="PRO_5041405367" evidence="1">
    <location>
        <begin position="28"/>
        <end position="208"/>
    </location>
</feature>
<gene>
    <name evidence="2" type="ORF">rosag_48270</name>
</gene>
<feature type="signal peptide" evidence="1">
    <location>
        <begin position="1"/>
        <end position="27"/>
    </location>
</feature>
<accession>A0AA37Q8N4</accession>
<evidence type="ECO:0000256" key="1">
    <source>
        <dbReference type="SAM" id="SignalP"/>
    </source>
</evidence>
<proteinExistence type="predicted"/>
<sequence>MFTQAIRAAIIAALVAFLPAAASSAQAPSVADSIAFVQQRCDSAAAALDASAEASTPDWGPAFLTGCGPSGRQVLARATRALRFSANRGRIREIYEFAALTGDTAVLSAAVAVAGDVGATPAARAHAIRAALMLSNPGLDIDVDRLLDGSAAAACEPVATSYPPDQGGLTTTARDQGFTAIRAVASDSSAPSAVRAAARCASRARPAP</sequence>
<comment type="caution">
    <text evidence="2">The sequence shown here is derived from an EMBL/GenBank/DDBJ whole genome shotgun (WGS) entry which is preliminary data.</text>
</comment>
<dbReference type="EMBL" id="BRXS01000008">
    <property type="protein sequence ID" value="GLC28314.1"/>
    <property type="molecule type" value="Genomic_DNA"/>
</dbReference>
<organism evidence="2 3">
    <name type="scientific">Roseisolibacter agri</name>
    <dbReference type="NCBI Taxonomy" id="2014610"/>
    <lineage>
        <taxon>Bacteria</taxon>
        <taxon>Pseudomonadati</taxon>
        <taxon>Gemmatimonadota</taxon>
        <taxon>Gemmatimonadia</taxon>
        <taxon>Gemmatimonadales</taxon>
        <taxon>Gemmatimonadaceae</taxon>
        <taxon>Roseisolibacter</taxon>
    </lineage>
</organism>